<keyword evidence="2" id="KW-1185">Reference proteome</keyword>
<dbReference type="HOGENOM" id="CLU_1934086_0_0_4"/>
<sequence>MNVGSTLKANAKTTKCAEPATVFRPALRVVLSLTDFGTGRWHSAGQGDGQEPIKIDLLSYCASRYDTSFTATALKWLDITDEPAMLVVARDHRIDVQLFRGPVGSHGKPIAFYSDKAGMFYCKGHTGDAR</sequence>
<gene>
    <name evidence="1" type="ordered locus">Bcep18194_B1566</name>
</gene>
<organism evidence="1 2">
    <name type="scientific">Burkholderia lata (strain ATCC 17760 / DSM 23089 / LMG 22485 / NCIMB 9086 / R18194 / 383)</name>
    <dbReference type="NCBI Taxonomy" id="482957"/>
    <lineage>
        <taxon>Bacteria</taxon>
        <taxon>Pseudomonadati</taxon>
        <taxon>Pseudomonadota</taxon>
        <taxon>Betaproteobacteria</taxon>
        <taxon>Burkholderiales</taxon>
        <taxon>Burkholderiaceae</taxon>
        <taxon>Burkholderia</taxon>
        <taxon>Burkholderia cepacia complex</taxon>
    </lineage>
</organism>
<evidence type="ECO:0000313" key="2">
    <source>
        <dbReference type="Proteomes" id="UP000002705"/>
    </source>
</evidence>
<evidence type="ECO:0000313" key="1">
    <source>
        <dbReference type="EMBL" id="ABB11680.1"/>
    </source>
</evidence>
<proteinExistence type="predicted"/>
<dbReference type="EMBL" id="CP000152">
    <property type="protein sequence ID" value="ABB11680.1"/>
    <property type="molecule type" value="Genomic_DNA"/>
</dbReference>
<dbReference type="PATRIC" id="fig|482957.22.peg.5279"/>
<name>Q396D1_BURL3</name>
<reference evidence="1" key="1">
    <citation type="submission" date="2005-10" db="EMBL/GenBank/DDBJ databases">
        <title>Complete sequence of chromosome 2 of Burkholderia sp. 383.</title>
        <authorList>
            <consortium name="US DOE Joint Genome Institute"/>
            <person name="Copeland A."/>
            <person name="Lucas S."/>
            <person name="Lapidus A."/>
            <person name="Barry K."/>
            <person name="Detter J.C."/>
            <person name="Glavina T."/>
            <person name="Hammon N."/>
            <person name="Israni S."/>
            <person name="Pitluck S."/>
            <person name="Chain P."/>
            <person name="Malfatti S."/>
            <person name="Shin M."/>
            <person name="Vergez L."/>
            <person name="Schmutz J."/>
            <person name="Larimer F."/>
            <person name="Land M."/>
            <person name="Kyrpides N."/>
            <person name="Lykidis A."/>
            <person name="Richardson P."/>
        </authorList>
    </citation>
    <scope>NUCLEOTIDE SEQUENCE [LARGE SCALE GENOMIC DNA]</scope>
    <source>
        <strain evidence="1">383</strain>
    </source>
</reference>
<protein>
    <submittedName>
        <fullName evidence="1">Uncharacterized protein</fullName>
    </submittedName>
</protein>
<dbReference type="Proteomes" id="UP000002705">
    <property type="component" value="Chromosome 2"/>
</dbReference>
<dbReference type="AlphaFoldDB" id="Q396D1"/>
<accession>Q396D1</accession>
<dbReference type="KEGG" id="bur:Bcep18194_B1566"/>